<organism evidence="7">
    <name type="scientific">marine metagenome</name>
    <dbReference type="NCBI Taxonomy" id="408172"/>
    <lineage>
        <taxon>unclassified sequences</taxon>
        <taxon>metagenomes</taxon>
        <taxon>ecological metagenomes</taxon>
    </lineage>
</organism>
<evidence type="ECO:0000256" key="1">
    <source>
        <dbReference type="ARBA" id="ARBA00001974"/>
    </source>
</evidence>
<gene>
    <name evidence="7" type="ORF">METZ01_LOCUS28151</name>
</gene>
<evidence type="ECO:0000259" key="6">
    <source>
        <dbReference type="Pfam" id="PF00732"/>
    </source>
</evidence>
<dbReference type="EMBL" id="UINC01001240">
    <property type="protein sequence ID" value="SUZ75297.1"/>
    <property type="molecule type" value="Genomic_DNA"/>
</dbReference>
<evidence type="ECO:0000313" key="7">
    <source>
        <dbReference type="EMBL" id="SUZ75297.1"/>
    </source>
</evidence>
<proteinExistence type="inferred from homology"/>
<feature type="compositionally biased region" description="Polar residues" evidence="5">
    <location>
        <begin position="63"/>
        <end position="78"/>
    </location>
</feature>
<dbReference type="InterPro" id="IPR012132">
    <property type="entry name" value="GMC_OxRdtase"/>
</dbReference>
<dbReference type="PANTHER" id="PTHR11552:SF147">
    <property type="entry name" value="CHOLINE DEHYDROGENASE, MITOCHONDRIAL"/>
    <property type="match status" value="1"/>
</dbReference>
<dbReference type="Gene3D" id="3.30.410.40">
    <property type="match status" value="1"/>
</dbReference>
<sequence length="215" mass="23596">MKYDVIIVGAGSAGCVLANRLSEDSQRSVLLLDAGPDYPDMDLMPDEIKHDLNQRASEADASHNWSFEGTTDPQGSRTASVARGKVFGGTSAINHQIFLRGLPGDFDHWAELGNDEWSYTNVLPYFRKLETDLDIAGDFHGTTGPITLTRHKPEDWLPLQRIFHSACLAAGYRDDPDMNDPEGEGVGAIPLNNVDGIRVSTAIGYINPCRNRLNL</sequence>
<dbReference type="SUPFAM" id="SSF51905">
    <property type="entry name" value="FAD/NAD(P)-binding domain"/>
    <property type="match status" value="1"/>
</dbReference>
<comment type="similarity">
    <text evidence="2">Belongs to the GMC oxidoreductase family.</text>
</comment>
<dbReference type="GO" id="GO:0016614">
    <property type="term" value="F:oxidoreductase activity, acting on CH-OH group of donors"/>
    <property type="evidence" value="ECO:0007669"/>
    <property type="project" value="InterPro"/>
</dbReference>
<keyword evidence="3" id="KW-0285">Flavoprotein</keyword>
<evidence type="ECO:0000256" key="3">
    <source>
        <dbReference type="ARBA" id="ARBA00022630"/>
    </source>
</evidence>
<dbReference type="PANTHER" id="PTHR11552">
    <property type="entry name" value="GLUCOSE-METHANOL-CHOLINE GMC OXIDOREDUCTASE"/>
    <property type="match status" value="1"/>
</dbReference>
<dbReference type="GO" id="GO:0050660">
    <property type="term" value="F:flavin adenine dinucleotide binding"/>
    <property type="evidence" value="ECO:0007669"/>
    <property type="project" value="InterPro"/>
</dbReference>
<dbReference type="InterPro" id="IPR000172">
    <property type="entry name" value="GMC_OxRdtase_N"/>
</dbReference>
<dbReference type="Pfam" id="PF00732">
    <property type="entry name" value="GMC_oxred_N"/>
    <property type="match status" value="1"/>
</dbReference>
<comment type="cofactor">
    <cofactor evidence="1">
        <name>FAD</name>
        <dbReference type="ChEBI" id="CHEBI:57692"/>
    </cofactor>
</comment>
<dbReference type="PROSITE" id="PS51257">
    <property type="entry name" value="PROKAR_LIPOPROTEIN"/>
    <property type="match status" value="1"/>
</dbReference>
<name>A0A381QB65_9ZZZZ</name>
<accession>A0A381QB65</accession>
<dbReference type="Gene3D" id="3.50.50.60">
    <property type="entry name" value="FAD/NAD(P)-binding domain"/>
    <property type="match status" value="1"/>
</dbReference>
<evidence type="ECO:0000256" key="2">
    <source>
        <dbReference type="ARBA" id="ARBA00010790"/>
    </source>
</evidence>
<evidence type="ECO:0000256" key="5">
    <source>
        <dbReference type="SAM" id="MobiDB-lite"/>
    </source>
</evidence>
<feature type="domain" description="Glucose-methanol-choline oxidoreductase N-terminal" evidence="6">
    <location>
        <begin position="3"/>
        <end position="215"/>
    </location>
</feature>
<feature type="non-terminal residue" evidence="7">
    <location>
        <position position="215"/>
    </location>
</feature>
<reference evidence="7" key="1">
    <citation type="submission" date="2018-05" db="EMBL/GenBank/DDBJ databases">
        <authorList>
            <person name="Lanie J.A."/>
            <person name="Ng W.-L."/>
            <person name="Kazmierczak K.M."/>
            <person name="Andrzejewski T.M."/>
            <person name="Davidsen T.M."/>
            <person name="Wayne K.J."/>
            <person name="Tettelin H."/>
            <person name="Glass J.I."/>
            <person name="Rusch D."/>
            <person name="Podicherti R."/>
            <person name="Tsui H.-C.T."/>
            <person name="Winkler M.E."/>
        </authorList>
    </citation>
    <scope>NUCLEOTIDE SEQUENCE</scope>
</reference>
<protein>
    <recommendedName>
        <fullName evidence="6">Glucose-methanol-choline oxidoreductase N-terminal domain-containing protein</fullName>
    </recommendedName>
</protein>
<keyword evidence="4" id="KW-0274">FAD</keyword>
<dbReference type="InterPro" id="IPR036188">
    <property type="entry name" value="FAD/NAD-bd_sf"/>
</dbReference>
<feature type="region of interest" description="Disordered" evidence="5">
    <location>
        <begin position="59"/>
        <end position="78"/>
    </location>
</feature>
<dbReference type="AlphaFoldDB" id="A0A381QB65"/>
<evidence type="ECO:0000256" key="4">
    <source>
        <dbReference type="ARBA" id="ARBA00022827"/>
    </source>
</evidence>